<dbReference type="Pfam" id="PF00710">
    <property type="entry name" value="Asparaginase"/>
    <property type="match status" value="1"/>
</dbReference>
<dbReference type="SMART" id="SM00870">
    <property type="entry name" value="Asparaginase"/>
    <property type="match status" value="1"/>
</dbReference>
<dbReference type="Proteomes" id="UP000220629">
    <property type="component" value="Unassembled WGS sequence"/>
</dbReference>
<dbReference type="Gene3D" id="3.40.50.1170">
    <property type="entry name" value="L-asparaginase, N-terminal domain"/>
    <property type="match status" value="1"/>
</dbReference>
<dbReference type="Pfam" id="PF17763">
    <property type="entry name" value="Asparaginase_C"/>
    <property type="match status" value="1"/>
</dbReference>
<gene>
    <name evidence="5" type="ORF">CRM94_26075</name>
    <name evidence="4" type="ORF">DM48_7515</name>
</gene>
<dbReference type="AlphaFoldDB" id="A0A095F3Z9"/>
<dbReference type="PROSITE" id="PS51732">
    <property type="entry name" value="ASN_GLN_ASE_3"/>
    <property type="match status" value="1"/>
</dbReference>
<dbReference type="Gene3D" id="3.40.50.40">
    <property type="match status" value="1"/>
</dbReference>
<evidence type="ECO:0000313" key="7">
    <source>
        <dbReference type="Proteomes" id="UP000220629"/>
    </source>
</evidence>
<reference evidence="4 6" key="1">
    <citation type="submission" date="2014-04" db="EMBL/GenBank/DDBJ databases">
        <authorList>
            <person name="Bishop-Lilly K.A."/>
            <person name="Broomall S.M."/>
            <person name="Chain P.S."/>
            <person name="Chertkov O."/>
            <person name="Coyne S.R."/>
            <person name="Daligault H.E."/>
            <person name="Davenport K.W."/>
            <person name="Erkkila T."/>
            <person name="Frey K.G."/>
            <person name="Gibbons H.S."/>
            <person name="Gu W."/>
            <person name="Jaissle J."/>
            <person name="Johnson S.L."/>
            <person name="Koroleva G.I."/>
            <person name="Ladner J.T."/>
            <person name="Lo C.-C."/>
            <person name="Minogue T.D."/>
            <person name="Munk C."/>
            <person name="Palacios G.F."/>
            <person name="Redden C.L."/>
            <person name="Rosenzweig C.N."/>
            <person name="Scholz M.B."/>
            <person name="Teshima H."/>
            <person name="Xu Y."/>
        </authorList>
    </citation>
    <scope>NUCLEOTIDE SEQUENCE [LARGE SCALE GENOMIC DNA]</scope>
    <source>
        <strain evidence="4">Gladioli</strain>
        <strain evidence="6">gladioli</strain>
    </source>
</reference>
<dbReference type="InterPro" id="IPR027474">
    <property type="entry name" value="L-asparaginase_N"/>
</dbReference>
<comment type="caution">
    <text evidence="5">The sequence shown here is derived from an EMBL/GenBank/DDBJ whole genome shotgun (WGS) entry which is preliminary data.</text>
</comment>
<feature type="domain" description="L-asparaginase N-terminal" evidence="2">
    <location>
        <begin position="2"/>
        <end position="161"/>
    </location>
</feature>
<reference evidence="5" key="2">
    <citation type="submission" date="2017-09" db="EMBL/GenBank/DDBJ databases">
        <title>FDA dAtabase for Regulatory Grade micrObial Sequences (FDA-ARGOS): Supporting development and validation of Infectious Disease Dx tests.</title>
        <authorList>
            <person name="Minogue T."/>
            <person name="Wolcott M."/>
            <person name="Wasieloski L."/>
            <person name="Aguilar W."/>
            <person name="Moore D."/>
            <person name="Tallon L.J."/>
            <person name="Sadzewicz L."/>
            <person name="Ott S."/>
            <person name="Zhao X."/>
            <person name="Nagaraj S."/>
            <person name="Vavikolanu K."/>
            <person name="Aluvathingal J."/>
            <person name="Nadendla S."/>
            <person name="Sichtig H."/>
        </authorList>
    </citation>
    <scope>NUCLEOTIDE SEQUENCE</scope>
    <source>
        <strain evidence="5">FDAARGOS_390</strain>
    </source>
</reference>
<dbReference type="InterPro" id="IPR040919">
    <property type="entry name" value="Asparaginase_C"/>
</dbReference>
<dbReference type="RefSeq" id="WP_036050685.1">
    <property type="nucleotide sequence ID" value="NZ_CADEVY010000004.1"/>
</dbReference>
<dbReference type="OrthoDB" id="9022722at2"/>
<dbReference type="PIRSF" id="PIRSF001220">
    <property type="entry name" value="L-ASNase_gatD"/>
    <property type="match status" value="1"/>
</dbReference>
<reference evidence="7" key="3">
    <citation type="submission" date="2017-09" db="EMBL/GenBank/DDBJ databases">
        <title>FDA dAtabase for Regulatory Grade micrObial Sequences (FDA-ARGOS): Supporting development and validation of Infectious Disease Dx tests.</title>
        <authorList>
            <person name="Minogue T."/>
            <person name="Wolcott M."/>
            <person name="Wasieloski L."/>
            <person name="Aguilar W."/>
            <person name="Moore D."/>
            <person name="Tallon L."/>
            <person name="Sadzewicz L."/>
            <person name="Ott S."/>
            <person name="Zhao X."/>
            <person name="Nagaraj S."/>
            <person name="Vavikolanu K."/>
            <person name="Aluvathingal J."/>
            <person name="Nadendla S."/>
            <person name="Sichtig H."/>
        </authorList>
    </citation>
    <scope>NUCLEOTIDE SEQUENCE [LARGE SCALE GENOMIC DNA]</scope>
    <source>
        <strain evidence="7">FDAARGOS_390</strain>
    </source>
</reference>
<evidence type="ECO:0000259" key="3">
    <source>
        <dbReference type="Pfam" id="PF17763"/>
    </source>
</evidence>
<proteinExistence type="predicted"/>
<name>A0A095F3Z9_BURGA</name>
<sequence length="309" mass="32493">MKIGLLNCGGTITESYQLDGTITRLLARDLIALSGQADWIGHDIDPVDSCDLTFASLCRARDVMRQDRESEAFVMCCGTDAMEDVAYAAALLFNRDRPVVLTGAAIPGGNANADGPRNLVDSANLARAMPQGASVLVAFAGRIFDPVSIVKVWPQAIQPFGPETAIRGSIEADIVTLAGSGIVDESYAELDVSDLGARVAIVMETFGLLVGFPDISRLDGIVVAGKGAGGFSAQSERLLSEAAGHIPVVLSTRCAHGFRVNPTVTKYAYDRAHNLGLTTAGYDGLNASKARIRLIAELGRANRSGTAGR</sequence>
<dbReference type="PANTHER" id="PTHR11707:SF28">
    <property type="entry name" value="60 KDA LYSOPHOSPHOLIPASE"/>
    <property type="match status" value="1"/>
</dbReference>
<feature type="active site" description="O-isoaspartyl threonine intermediate" evidence="1">
    <location>
        <position position="11"/>
    </location>
</feature>
<evidence type="ECO:0000256" key="1">
    <source>
        <dbReference type="PIRSR" id="PIRSR001220-1"/>
    </source>
</evidence>
<dbReference type="InterPro" id="IPR036152">
    <property type="entry name" value="Asp/glu_Ase-like_sf"/>
</dbReference>
<dbReference type="EMBL" id="JPGG01000017">
    <property type="protein sequence ID" value="KGC11685.1"/>
    <property type="molecule type" value="Genomic_DNA"/>
</dbReference>
<dbReference type="InterPro" id="IPR037152">
    <property type="entry name" value="L-asparaginase_N_sf"/>
</dbReference>
<accession>A0A095F3Z9</accession>
<evidence type="ECO:0000313" key="5">
    <source>
        <dbReference type="EMBL" id="PEH37925.1"/>
    </source>
</evidence>
<dbReference type="PIRSF" id="PIRSF500176">
    <property type="entry name" value="L_ASNase"/>
    <property type="match status" value="1"/>
</dbReference>
<dbReference type="SUPFAM" id="SSF53774">
    <property type="entry name" value="Glutaminase/Asparaginase"/>
    <property type="match status" value="1"/>
</dbReference>
<feature type="domain" description="Asparaginase/glutaminase C-terminal" evidence="3">
    <location>
        <begin position="217"/>
        <end position="301"/>
    </location>
</feature>
<dbReference type="GO" id="GO:0004067">
    <property type="term" value="F:asparaginase activity"/>
    <property type="evidence" value="ECO:0007669"/>
    <property type="project" value="UniProtKB-UniRule"/>
</dbReference>
<dbReference type="KEGG" id="bgo:BM43_3985"/>
<organism evidence="5 7">
    <name type="scientific">Burkholderia gladioli</name>
    <name type="common">Pseudomonas marginata</name>
    <name type="synonym">Phytomonas marginata</name>
    <dbReference type="NCBI Taxonomy" id="28095"/>
    <lineage>
        <taxon>Bacteria</taxon>
        <taxon>Pseudomonadati</taxon>
        <taxon>Pseudomonadota</taxon>
        <taxon>Betaproteobacteria</taxon>
        <taxon>Burkholderiales</taxon>
        <taxon>Burkholderiaceae</taxon>
        <taxon>Burkholderia</taxon>
    </lineage>
</organism>
<dbReference type="InterPro" id="IPR027473">
    <property type="entry name" value="L-asparaginase_C"/>
</dbReference>
<protein>
    <submittedName>
        <fullName evidence="4 5">Asparaginase</fullName>
    </submittedName>
</protein>
<dbReference type="EMBL" id="PDDY01000004">
    <property type="protein sequence ID" value="PEH37925.1"/>
    <property type="molecule type" value="Genomic_DNA"/>
</dbReference>
<dbReference type="Proteomes" id="UP000029590">
    <property type="component" value="Unassembled WGS sequence"/>
</dbReference>
<evidence type="ECO:0000259" key="2">
    <source>
        <dbReference type="Pfam" id="PF00710"/>
    </source>
</evidence>
<dbReference type="InterPro" id="IPR006034">
    <property type="entry name" value="Asparaginase/glutaminase-like"/>
</dbReference>
<evidence type="ECO:0000313" key="4">
    <source>
        <dbReference type="EMBL" id="KGC11685.1"/>
    </source>
</evidence>
<dbReference type="PANTHER" id="PTHR11707">
    <property type="entry name" value="L-ASPARAGINASE"/>
    <property type="match status" value="1"/>
</dbReference>
<evidence type="ECO:0000313" key="6">
    <source>
        <dbReference type="Proteomes" id="UP000029590"/>
    </source>
</evidence>